<dbReference type="RefSeq" id="WP_158084639.1">
    <property type="nucleotide sequence ID" value="NZ_CAXQGG010000004.1"/>
</dbReference>
<evidence type="ECO:0000256" key="1">
    <source>
        <dbReference type="ARBA" id="ARBA00023015"/>
    </source>
</evidence>
<dbReference type="PANTHER" id="PTHR30055:SF234">
    <property type="entry name" value="HTH-TYPE TRANSCRIPTIONAL REGULATOR BETI"/>
    <property type="match status" value="1"/>
</dbReference>
<dbReference type="SUPFAM" id="SSF46689">
    <property type="entry name" value="Homeodomain-like"/>
    <property type="match status" value="1"/>
</dbReference>
<keyword evidence="2 4" id="KW-0238">DNA-binding</keyword>
<reference evidence="7" key="1">
    <citation type="journal article" date="2019" name="Int. J. Syst. Evol. Microbiol.">
        <title>The Global Catalogue of Microorganisms (GCM) 10K type strain sequencing project: providing services to taxonomists for standard genome sequencing and annotation.</title>
        <authorList>
            <consortium name="The Broad Institute Genomics Platform"/>
            <consortium name="The Broad Institute Genome Sequencing Center for Infectious Disease"/>
            <person name="Wu L."/>
            <person name="Ma J."/>
        </authorList>
    </citation>
    <scope>NUCLEOTIDE SEQUENCE [LARGE SCALE GENOMIC DNA]</scope>
    <source>
        <strain evidence="7">CGMCC 1.15928</strain>
    </source>
</reference>
<evidence type="ECO:0000256" key="2">
    <source>
        <dbReference type="ARBA" id="ARBA00023125"/>
    </source>
</evidence>
<organism evidence="6 7">
    <name type="scientific">Henriciella pelagia</name>
    <dbReference type="NCBI Taxonomy" id="1977912"/>
    <lineage>
        <taxon>Bacteria</taxon>
        <taxon>Pseudomonadati</taxon>
        <taxon>Pseudomonadota</taxon>
        <taxon>Alphaproteobacteria</taxon>
        <taxon>Hyphomonadales</taxon>
        <taxon>Hyphomonadaceae</taxon>
        <taxon>Henriciella</taxon>
    </lineage>
</organism>
<sequence>MTGAEKRREARRDQVLDAASACFVEHGFHGAGMAKVAKKAQMSVGHIYHYFESKEAIIAAIVDRESELAVERFAELYALPSDEIAAAMINRAEDIVVTKSDAFQSALNLEIQAEAQRNPHIAAILQEHDKKIRGLFSNILNTKLGLTDADARTELLMSLFGGLASRVLRNPGLKREKLIPLFQSLMHNLLNEPANA</sequence>
<dbReference type="InterPro" id="IPR050109">
    <property type="entry name" value="HTH-type_TetR-like_transc_reg"/>
</dbReference>
<dbReference type="Pfam" id="PF00440">
    <property type="entry name" value="TetR_N"/>
    <property type="match status" value="1"/>
</dbReference>
<dbReference type="Proteomes" id="UP000628854">
    <property type="component" value="Unassembled WGS sequence"/>
</dbReference>
<comment type="caution">
    <text evidence="6">The sequence shown here is derived from an EMBL/GenBank/DDBJ whole genome shotgun (WGS) entry which is preliminary data.</text>
</comment>
<keyword evidence="3" id="KW-0804">Transcription</keyword>
<dbReference type="InterPro" id="IPR001647">
    <property type="entry name" value="HTH_TetR"/>
</dbReference>
<dbReference type="EMBL" id="BMKF01000001">
    <property type="protein sequence ID" value="GGB55918.1"/>
    <property type="molecule type" value="Genomic_DNA"/>
</dbReference>
<evidence type="ECO:0000256" key="4">
    <source>
        <dbReference type="PROSITE-ProRule" id="PRU00335"/>
    </source>
</evidence>
<dbReference type="SUPFAM" id="SSF48498">
    <property type="entry name" value="Tetracyclin repressor-like, C-terminal domain"/>
    <property type="match status" value="1"/>
</dbReference>
<keyword evidence="7" id="KW-1185">Reference proteome</keyword>
<dbReference type="PRINTS" id="PR00455">
    <property type="entry name" value="HTHTETR"/>
</dbReference>
<feature type="DNA-binding region" description="H-T-H motif" evidence="4">
    <location>
        <begin position="32"/>
        <end position="51"/>
    </location>
</feature>
<gene>
    <name evidence="6" type="ORF">GCM10011503_00310</name>
</gene>
<name>A0ABQ1J1S8_9PROT</name>
<evidence type="ECO:0000259" key="5">
    <source>
        <dbReference type="PROSITE" id="PS50977"/>
    </source>
</evidence>
<accession>A0ABQ1J1S8</accession>
<protein>
    <submittedName>
        <fullName evidence="6">TetR family transcriptional regulator</fullName>
    </submittedName>
</protein>
<evidence type="ECO:0000256" key="3">
    <source>
        <dbReference type="ARBA" id="ARBA00023163"/>
    </source>
</evidence>
<evidence type="ECO:0000313" key="7">
    <source>
        <dbReference type="Proteomes" id="UP000628854"/>
    </source>
</evidence>
<dbReference type="PROSITE" id="PS50977">
    <property type="entry name" value="HTH_TETR_2"/>
    <property type="match status" value="1"/>
</dbReference>
<proteinExistence type="predicted"/>
<dbReference type="Gene3D" id="1.10.357.10">
    <property type="entry name" value="Tetracycline Repressor, domain 2"/>
    <property type="match status" value="1"/>
</dbReference>
<evidence type="ECO:0000313" key="6">
    <source>
        <dbReference type="EMBL" id="GGB55918.1"/>
    </source>
</evidence>
<feature type="domain" description="HTH tetR-type" evidence="5">
    <location>
        <begin position="9"/>
        <end position="69"/>
    </location>
</feature>
<dbReference type="InterPro" id="IPR009057">
    <property type="entry name" value="Homeodomain-like_sf"/>
</dbReference>
<dbReference type="InterPro" id="IPR036271">
    <property type="entry name" value="Tet_transcr_reg_TetR-rel_C_sf"/>
</dbReference>
<keyword evidence="1" id="KW-0805">Transcription regulation</keyword>
<dbReference type="PANTHER" id="PTHR30055">
    <property type="entry name" value="HTH-TYPE TRANSCRIPTIONAL REGULATOR RUTR"/>
    <property type="match status" value="1"/>
</dbReference>